<dbReference type="Pfam" id="PF24864">
    <property type="entry name" value="DUF7730"/>
    <property type="match status" value="1"/>
</dbReference>
<reference evidence="2 3" key="1">
    <citation type="journal article" date="2012" name="PLoS Pathog.">
        <title>Diverse lifestyles and strategies of plant pathogenesis encoded in the genomes of eighteen Dothideomycetes fungi.</title>
        <authorList>
            <person name="Ohm R.A."/>
            <person name="Feau N."/>
            <person name="Henrissat B."/>
            <person name="Schoch C.L."/>
            <person name="Horwitz B.A."/>
            <person name="Barry K.W."/>
            <person name="Condon B.J."/>
            <person name="Copeland A.C."/>
            <person name="Dhillon B."/>
            <person name="Glaser F."/>
            <person name="Hesse C.N."/>
            <person name="Kosti I."/>
            <person name="LaButti K."/>
            <person name="Lindquist E.A."/>
            <person name="Lucas S."/>
            <person name="Salamov A.A."/>
            <person name="Bradshaw R.E."/>
            <person name="Ciuffetti L."/>
            <person name="Hamelin R.C."/>
            <person name="Kema G.H.J."/>
            <person name="Lawrence C."/>
            <person name="Scott J.A."/>
            <person name="Spatafora J.W."/>
            <person name="Turgeon B.G."/>
            <person name="de Wit P.J.G.M."/>
            <person name="Zhong S."/>
            <person name="Goodwin S.B."/>
            <person name="Grigoriev I.V."/>
        </authorList>
    </citation>
    <scope>NUCLEOTIDE SEQUENCE [LARGE SCALE GENOMIC DNA]</scope>
    <source>
        <strain evidence="3">C5 / ATCC 48332 / race O</strain>
    </source>
</reference>
<dbReference type="Proteomes" id="UP000016936">
    <property type="component" value="Unassembled WGS sequence"/>
</dbReference>
<sequence>MATIASPENLQPQSALVQLPSEIKHIIFSLCLVSDTPISDPRIVCYGKERREEPVDTGLSRVSLLQTCRRIYHEIDRRPLFAQNTFRFSSLDTMQTFLQALPSSHSEFIQDIEIDLRKLNSDHPHLTQEWLQYLAWTRDNRKPSLRVDTGGLKCLRINLEAWPVIPMYRCELWNVLRNVLRGFADVERIIVTGTSRGKTMAQKAPWSPVHFVGGDNVGSDDLISRMSNCVVARLGEHKVIKWLRKDNKLQLEVSAIAPASESIGARLTGSDTWPLNGACTVSTYEQYRLGNNSPELNPSVDG</sequence>
<gene>
    <name evidence="2" type="ORF">COCHEDRAFT_1204693</name>
</gene>
<dbReference type="InterPro" id="IPR038883">
    <property type="entry name" value="AN11006-like"/>
</dbReference>
<accession>M2TU64</accession>
<dbReference type="PANTHER" id="PTHR42085">
    <property type="entry name" value="F-BOX DOMAIN-CONTAINING PROTEIN"/>
    <property type="match status" value="1"/>
</dbReference>
<keyword evidence="3" id="KW-1185">Reference proteome</keyword>
<dbReference type="HOGENOM" id="CLU_080201_0_0_1"/>
<name>M2TU64_COCH5</name>
<organism evidence="2 3">
    <name type="scientific">Cochliobolus heterostrophus (strain C5 / ATCC 48332 / race O)</name>
    <name type="common">Southern corn leaf blight fungus</name>
    <name type="synonym">Bipolaris maydis</name>
    <dbReference type="NCBI Taxonomy" id="701091"/>
    <lineage>
        <taxon>Eukaryota</taxon>
        <taxon>Fungi</taxon>
        <taxon>Dikarya</taxon>
        <taxon>Ascomycota</taxon>
        <taxon>Pezizomycotina</taxon>
        <taxon>Dothideomycetes</taxon>
        <taxon>Pleosporomycetidae</taxon>
        <taxon>Pleosporales</taxon>
        <taxon>Pleosporineae</taxon>
        <taxon>Pleosporaceae</taxon>
        <taxon>Bipolaris</taxon>
    </lineage>
</organism>
<evidence type="ECO:0000259" key="1">
    <source>
        <dbReference type="Pfam" id="PF24864"/>
    </source>
</evidence>
<feature type="domain" description="DUF7730" evidence="1">
    <location>
        <begin position="56"/>
        <end position="116"/>
    </location>
</feature>
<dbReference type="InterPro" id="IPR056632">
    <property type="entry name" value="DUF7730"/>
</dbReference>
<dbReference type="AlphaFoldDB" id="M2TU64"/>
<reference evidence="3" key="2">
    <citation type="journal article" date="2013" name="PLoS Genet.">
        <title>Comparative genome structure, secondary metabolite, and effector coding capacity across Cochliobolus pathogens.</title>
        <authorList>
            <person name="Condon B.J."/>
            <person name="Leng Y."/>
            <person name="Wu D."/>
            <person name="Bushley K.E."/>
            <person name="Ohm R.A."/>
            <person name="Otillar R."/>
            <person name="Martin J."/>
            <person name="Schackwitz W."/>
            <person name="Grimwood J."/>
            <person name="MohdZainudin N."/>
            <person name="Xue C."/>
            <person name="Wang R."/>
            <person name="Manning V.A."/>
            <person name="Dhillon B."/>
            <person name="Tu Z.J."/>
            <person name="Steffenson B.J."/>
            <person name="Salamov A."/>
            <person name="Sun H."/>
            <person name="Lowry S."/>
            <person name="LaButti K."/>
            <person name="Han J."/>
            <person name="Copeland A."/>
            <person name="Lindquist E."/>
            <person name="Barry K."/>
            <person name="Schmutz J."/>
            <person name="Baker S.E."/>
            <person name="Ciuffetti L.M."/>
            <person name="Grigoriev I.V."/>
            <person name="Zhong S."/>
            <person name="Turgeon B.G."/>
        </authorList>
    </citation>
    <scope>NUCLEOTIDE SEQUENCE [LARGE SCALE GENOMIC DNA]</scope>
    <source>
        <strain evidence="3">C5 / ATCC 48332 / race O</strain>
    </source>
</reference>
<dbReference type="eggNOG" id="ENOG502TCB7">
    <property type="taxonomic scope" value="Eukaryota"/>
</dbReference>
<protein>
    <recommendedName>
        <fullName evidence="1">DUF7730 domain-containing protein</fullName>
    </recommendedName>
</protein>
<dbReference type="OrthoDB" id="62952at2759"/>
<evidence type="ECO:0000313" key="2">
    <source>
        <dbReference type="EMBL" id="EMD90079.1"/>
    </source>
</evidence>
<dbReference type="OMA" id="PWSPVHF"/>
<proteinExistence type="predicted"/>
<dbReference type="EMBL" id="KB445578">
    <property type="protein sequence ID" value="EMD90079.1"/>
    <property type="molecule type" value="Genomic_DNA"/>
</dbReference>
<dbReference type="PANTHER" id="PTHR42085:SF1">
    <property type="entry name" value="F-BOX DOMAIN-CONTAINING PROTEIN"/>
    <property type="match status" value="1"/>
</dbReference>
<evidence type="ECO:0000313" key="3">
    <source>
        <dbReference type="Proteomes" id="UP000016936"/>
    </source>
</evidence>